<dbReference type="STRING" id="1423763.FC46_GL001734"/>
<dbReference type="EMBL" id="AZFM01000065">
    <property type="protein sequence ID" value="KRL87535.1"/>
    <property type="molecule type" value="Genomic_DNA"/>
</dbReference>
<reference evidence="2 3" key="1">
    <citation type="journal article" date="2015" name="Genome Announc.">
        <title>Expanding the biotechnology potential of lactobacilli through comparative genomics of 213 strains and associated genera.</title>
        <authorList>
            <person name="Sun Z."/>
            <person name="Harris H.M."/>
            <person name="McCann A."/>
            <person name="Guo C."/>
            <person name="Argimon S."/>
            <person name="Zhang W."/>
            <person name="Yang X."/>
            <person name="Jeffery I.B."/>
            <person name="Cooney J.C."/>
            <person name="Kagawa T.F."/>
            <person name="Liu W."/>
            <person name="Song Y."/>
            <person name="Salvetti E."/>
            <person name="Wrobel A."/>
            <person name="Rasinkangas P."/>
            <person name="Parkhill J."/>
            <person name="Rea M.C."/>
            <person name="O'Sullivan O."/>
            <person name="Ritari J."/>
            <person name="Douillard F.P."/>
            <person name="Paul Ross R."/>
            <person name="Yang R."/>
            <person name="Briner A.E."/>
            <person name="Felis G.E."/>
            <person name="de Vos W.M."/>
            <person name="Barrangou R."/>
            <person name="Klaenhammer T.R."/>
            <person name="Caufield P.W."/>
            <person name="Cui Y."/>
            <person name="Zhang H."/>
            <person name="O'Toole P.W."/>
        </authorList>
    </citation>
    <scope>NUCLEOTIDE SEQUENCE [LARGE SCALE GENOMIC DNA]</scope>
    <source>
        <strain evidence="2 3">DSM 16043</strain>
    </source>
</reference>
<proteinExistence type="predicted"/>
<gene>
    <name evidence="2" type="ORF">FC46_GL001734</name>
</gene>
<evidence type="ECO:0000313" key="3">
    <source>
        <dbReference type="Proteomes" id="UP000051036"/>
    </source>
</evidence>
<organism evidence="2 3">
    <name type="scientific">Lactobacillus kalixensis DSM 16043</name>
    <dbReference type="NCBI Taxonomy" id="1423763"/>
    <lineage>
        <taxon>Bacteria</taxon>
        <taxon>Bacillati</taxon>
        <taxon>Bacillota</taxon>
        <taxon>Bacilli</taxon>
        <taxon>Lactobacillales</taxon>
        <taxon>Lactobacillaceae</taxon>
        <taxon>Lactobacillus</taxon>
    </lineage>
</organism>
<sequence>MLLDISFLVFKINEKPFFIFKIPDKILIWIVLGILAYVAIAFSSLKMNDLIILISG</sequence>
<protein>
    <submittedName>
        <fullName evidence="2">Uncharacterized protein</fullName>
    </submittedName>
</protein>
<keyword evidence="1" id="KW-1133">Transmembrane helix</keyword>
<dbReference type="PATRIC" id="fig|1423763.3.peg.1763"/>
<feature type="transmembrane region" description="Helical" evidence="1">
    <location>
        <begin position="26"/>
        <end position="45"/>
    </location>
</feature>
<dbReference type="Proteomes" id="UP000051036">
    <property type="component" value="Unassembled WGS sequence"/>
</dbReference>
<keyword evidence="3" id="KW-1185">Reference proteome</keyword>
<evidence type="ECO:0000256" key="1">
    <source>
        <dbReference type="SAM" id="Phobius"/>
    </source>
</evidence>
<evidence type="ECO:0000313" key="2">
    <source>
        <dbReference type="EMBL" id="KRL87535.1"/>
    </source>
</evidence>
<dbReference type="AlphaFoldDB" id="A0A0R1U2J7"/>
<name>A0A0R1U2J7_9LACO</name>
<accession>A0A0R1U2J7</accession>
<keyword evidence="1" id="KW-0812">Transmembrane</keyword>
<comment type="caution">
    <text evidence="2">The sequence shown here is derived from an EMBL/GenBank/DDBJ whole genome shotgun (WGS) entry which is preliminary data.</text>
</comment>
<keyword evidence="1" id="KW-0472">Membrane</keyword>